<feature type="transmembrane region" description="Helical" evidence="1">
    <location>
        <begin position="222"/>
        <end position="239"/>
    </location>
</feature>
<feature type="transmembrane region" description="Helical" evidence="1">
    <location>
        <begin position="304"/>
        <end position="326"/>
    </location>
</feature>
<dbReference type="InterPro" id="IPR043968">
    <property type="entry name" value="SGNH"/>
</dbReference>
<evidence type="ECO:0000259" key="3">
    <source>
        <dbReference type="Pfam" id="PF19040"/>
    </source>
</evidence>
<dbReference type="Pfam" id="PF19040">
    <property type="entry name" value="SGNH"/>
    <property type="match status" value="1"/>
</dbReference>
<feature type="domain" description="Acyltransferase 3" evidence="2">
    <location>
        <begin position="9"/>
        <end position="328"/>
    </location>
</feature>
<dbReference type="OrthoDB" id="9796461at2"/>
<feature type="transmembrane region" description="Helical" evidence="1">
    <location>
        <begin position="273"/>
        <end position="292"/>
    </location>
</feature>
<dbReference type="RefSeq" id="WP_131837364.1">
    <property type="nucleotide sequence ID" value="NZ_SMFY01000006.1"/>
</dbReference>
<keyword evidence="1" id="KW-1133">Transmembrane helix</keyword>
<dbReference type="EMBL" id="SMFY01000006">
    <property type="protein sequence ID" value="TCK16734.1"/>
    <property type="molecule type" value="Genomic_DNA"/>
</dbReference>
<sequence length="662" mass="71509">MKSSSYRPDIDGLRALAVIPVILFHAGADWLPGGFVGVDIFFVISGYLITSIIFREMQAGEFSVLRFYERRVRRIMPALLVMLLVTVGAFQVISLPDQARGAAESGLAALLSLSNVYFWLKTGYFAPAAEFMPLLHTWSLAVEEQFYLLFPVFLIVVHRLHLPIKYILALGTIVAFCIGLWLSYNKFSVAYFLLPGRAWELTLGGTIAVAGLPVIHNRHVREVLPAIGVGLILFSLFYIRSDSVFPGWVALMPCGGAALIILAGGHSWVAQRVLGSGTLVFIGLLSYSAYLWHWPLLAAVRIHLGINLSAAAATIVVILTFAVAFLSWRYVEMPFRNRRVTPNRRALGLVGAGSAAFVALALVSIAADGFPSRLNERGREALAGKGDIDPLDSICPEGGFHAECRFGNPDAPVSYAVIGDSHASAIRAAVETSDIMGDTAGTLLWDPGCPLLDGAERLGSEPEWTATCNGFKARVWEFLRDNKNLTTVVLAGRWAGLWTGVSNEVGGALRARLTDGETVSASPEETKRVFARSLTRTLERLSKLGLKTIIIGQVPEQGFDVPRAAALARLFALNDPGGVARQEVEERAGEVDTVLAELSAGRNGVKLLSIWPVFCGPKSCGIERDGKPLYVDDDHLSHWGAITVAAPALAAAMTPPRSLALP</sequence>
<reference evidence="4 5" key="1">
    <citation type="submission" date="2019-03" db="EMBL/GenBank/DDBJ databases">
        <title>Genomic Encyclopedia of Type Strains, Phase IV (KMG-IV): sequencing the most valuable type-strain genomes for metagenomic binning, comparative biology and taxonomic classification.</title>
        <authorList>
            <person name="Goeker M."/>
        </authorList>
    </citation>
    <scope>NUCLEOTIDE SEQUENCE [LARGE SCALE GENOMIC DNA]</scope>
    <source>
        <strain evidence="4 5">DSM 101</strain>
    </source>
</reference>
<evidence type="ECO:0000259" key="2">
    <source>
        <dbReference type="Pfam" id="PF01757"/>
    </source>
</evidence>
<feature type="transmembrane region" description="Helical" evidence="1">
    <location>
        <begin position="75"/>
        <end position="93"/>
    </location>
</feature>
<dbReference type="Pfam" id="PF01757">
    <property type="entry name" value="Acyl_transf_3"/>
    <property type="match status" value="1"/>
</dbReference>
<comment type="caution">
    <text evidence="4">The sequence shown here is derived from an EMBL/GenBank/DDBJ whole genome shotgun (WGS) entry which is preliminary data.</text>
</comment>
<feature type="transmembrane region" description="Helical" evidence="1">
    <location>
        <begin position="164"/>
        <end position="184"/>
    </location>
</feature>
<feature type="transmembrane region" description="Helical" evidence="1">
    <location>
        <begin position="196"/>
        <end position="215"/>
    </location>
</feature>
<dbReference type="AlphaFoldDB" id="A0A4R1H4V6"/>
<dbReference type="InterPro" id="IPR050879">
    <property type="entry name" value="Acyltransferase_3"/>
</dbReference>
<dbReference type="GO" id="GO:0016020">
    <property type="term" value="C:membrane"/>
    <property type="evidence" value="ECO:0007669"/>
    <property type="project" value="TreeGrafter"/>
</dbReference>
<feature type="domain" description="SGNH" evidence="3">
    <location>
        <begin position="401"/>
        <end position="645"/>
    </location>
</feature>
<evidence type="ECO:0000313" key="4">
    <source>
        <dbReference type="EMBL" id="TCK16734.1"/>
    </source>
</evidence>
<feature type="transmembrane region" description="Helical" evidence="1">
    <location>
        <begin position="138"/>
        <end position="157"/>
    </location>
</feature>
<dbReference type="PANTHER" id="PTHR23028">
    <property type="entry name" value="ACETYLTRANSFERASE"/>
    <property type="match status" value="1"/>
</dbReference>
<protein>
    <submittedName>
        <fullName evidence="4">Peptidoglycan/LPS O-acetylase OafA/YrhL</fullName>
    </submittedName>
</protein>
<feature type="transmembrane region" description="Helical" evidence="1">
    <location>
        <begin position="346"/>
        <end position="367"/>
    </location>
</feature>
<dbReference type="InterPro" id="IPR002656">
    <property type="entry name" value="Acyl_transf_3_dom"/>
</dbReference>
<gene>
    <name evidence="4" type="ORF">EV667_4329</name>
</gene>
<organism evidence="4 5">
    <name type="scientific">Ancylobacter aquaticus</name>
    <dbReference type="NCBI Taxonomy" id="100"/>
    <lineage>
        <taxon>Bacteria</taxon>
        <taxon>Pseudomonadati</taxon>
        <taxon>Pseudomonadota</taxon>
        <taxon>Alphaproteobacteria</taxon>
        <taxon>Hyphomicrobiales</taxon>
        <taxon>Xanthobacteraceae</taxon>
        <taxon>Ancylobacter</taxon>
    </lineage>
</organism>
<keyword evidence="1" id="KW-0812">Transmembrane</keyword>
<dbReference type="GO" id="GO:0016747">
    <property type="term" value="F:acyltransferase activity, transferring groups other than amino-acyl groups"/>
    <property type="evidence" value="ECO:0007669"/>
    <property type="project" value="InterPro"/>
</dbReference>
<feature type="transmembrane region" description="Helical" evidence="1">
    <location>
        <begin position="34"/>
        <end position="54"/>
    </location>
</feature>
<evidence type="ECO:0000313" key="5">
    <source>
        <dbReference type="Proteomes" id="UP000295030"/>
    </source>
</evidence>
<accession>A0A4R1H4V6</accession>
<feature type="transmembrane region" description="Helical" evidence="1">
    <location>
        <begin position="245"/>
        <end position="266"/>
    </location>
</feature>
<proteinExistence type="predicted"/>
<keyword evidence="1" id="KW-0472">Membrane</keyword>
<feature type="transmembrane region" description="Helical" evidence="1">
    <location>
        <begin position="12"/>
        <end position="28"/>
    </location>
</feature>
<keyword evidence="5" id="KW-1185">Reference proteome</keyword>
<dbReference type="PANTHER" id="PTHR23028:SF53">
    <property type="entry name" value="ACYL_TRANSF_3 DOMAIN-CONTAINING PROTEIN"/>
    <property type="match status" value="1"/>
</dbReference>
<name>A0A4R1H4V6_ANCAQ</name>
<evidence type="ECO:0000256" key="1">
    <source>
        <dbReference type="SAM" id="Phobius"/>
    </source>
</evidence>
<dbReference type="GO" id="GO:0009103">
    <property type="term" value="P:lipopolysaccharide biosynthetic process"/>
    <property type="evidence" value="ECO:0007669"/>
    <property type="project" value="TreeGrafter"/>
</dbReference>
<dbReference type="Proteomes" id="UP000295030">
    <property type="component" value="Unassembled WGS sequence"/>
</dbReference>